<dbReference type="Pfam" id="PF04411">
    <property type="entry name" value="PDDEXK_7"/>
    <property type="match status" value="1"/>
</dbReference>
<reference evidence="2" key="2">
    <citation type="submission" date="2023-04" db="EMBL/GenBank/DDBJ databases">
        <title>Paracnuella aquatica gen. nov., sp. nov., a member of the family Chitinophagaceae isolated from a hot spring.</title>
        <authorList>
            <person name="Wang C."/>
        </authorList>
    </citation>
    <scope>NUCLEOTIDE SEQUENCE</scope>
    <source>
        <strain evidence="2">LB-8</strain>
    </source>
</reference>
<gene>
    <name evidence="2" type="ORF">OCK74_20875</name>
</gene>
<dbReference type="InterPro" id="IPR018633">
    <property type="entry name" value="DUF2357"/>
</dbReference>
<comment type="caution">
    <text evidence="2">The sequence shown here is derived from an EMBL/GenBank/DDBJ whole genome shotgun (WGS) entry which is preliminary data.</text>
</comment>
<dbReference type="EMBL" id="JAOTIF010000022">
    <property type="protein sequence ID" value="MCU7551588.1"/>
    <property type="molecule type" value="Genomic_DNA"/>
</dbReference>
<dbReference type="RefSeq" id="WP_279299027.1">
    <property type="nucleotide sequence ID" value="NZ_JAOTIF010000022.1"/>
</dbReference>
<dbReference type="InterPro" id="IPR007505">
    <property type="entry name" value="PDDEXK_7"/>
</dbReference>
<protein>
    <submittedName>
        <fullName evidence="2">DUF2357 domain-containing protein</fullName>
    </submittedName>
</protein>
<keyword evidence="3" id="KW-1185">Reference proteome</keyword>
<evidence type="ECO:0000313" key="3">
    <source>
        <dbReference type="Proteomes" id="UP001155483"/>
    </source>
</evidence>
<dbReference type="AlphaFoldDB" id="A0A9X3BJS0"/>
<dbReference type="Proteomes" id="UP001155483">
    <property type="component" value="Unassembled WGS sequence"/>
</dbReference>
<name>A0A9X3BJS0_9BACT</name>
<organism evidence="2 3">
    <name type="scientific">Paraflavisolibacter caeni</name>
    <dbReference type="NCBI Taxonomy" id="2982496"/>
    <lineage>
        <taxon>Bacteria</taxon>
        <taxon>Pseudomonadati</taxon>
        <taxon>Bacteroidota</taxon>
        <taxon>Chitinophagia</taxon>
        <taxon>Chitinophagales</taxon>
        <taxon>Chitinophagaceae</taxon>
        <taxon>Paraflavisolibacter</taxon>
    </lineage>
</organism>
<dbReference type="Pfam" id="PF09823">
    <property type="entry name" value="DUF2357"/>
    <property type="match status" value="1"/>
</dbReference>
<reference evidence="2" key="1">
    <citation type="submission" date="2022-09" db="EMBL/GenBank/DDBJ databases">
        <authorList>
            <person name="Yuan C."/>
            <person name="Ke Z."/>
        </authorList>
    </citation>
    <scope>NUCLEOTIDE SEQUENCE</scope>
    <source>
        <strain evidence="2">LB-8</strain>
    </source>
</reference>
<sequence>MGEKKSLQLEVFSETSSNDIFEISEAEAKENGESPYQILEGHTYEYAIEEGYVFEEINGILTQSKKRNNQGRINPCIYVGTLSLNVLEEKSRQKVSEVKLEVRSVKSAYRSDYRTMLEDITERCTDLLLQPNSPVTQYFTADFEVDSKTLYQRFAFLKSVLDSSEFNDAVHKFMQSPITKWAETEIERDVRALKRIDSKDLRQFVAAGNRIPLPESHHLHTSLPTIPSRIKTSYKKESINTPENQFVRYVLISFLFVCTEIRTKATSQRLATEASLLELKLEEYLSHSIFKDISYPNLLPLNSPVLQRKEGYREILRAWLMFDLAAKLVWLGGEDVYAGNKKDVAVLYEYWLFFKLLEVIKELFQLDSLSVGELIEKTKDGLGLKLKQGQYLPVKGVYKAETRVLNIEFSYNRTFVGEKEYPKGGSWSKNLRPDYTLSIWPFGIGAKEAEEQELMTHIHFDAKYRIEDLKSIFGTDDYLDEEKLDQTKGTFKRADLLKMHTYRDAIRRTAGAYILYPGSESKQIVGFHELLPGLGAFAIRPNKADAGIAHLKRFLSEVVNHFLNRASQREKMAQKTYEVRKSTSKCILLTGWDVNSFAF</sequence>
<proteinExistence type="predicted"/>
<feature type="domain" description="DUF2357" evidence="1">
    <location>
        <begin position="71"/>
        <end position="319"/>
    </location>
</feature>
<evidence type="ECO:0000313" key="2">
    <source>
        <dbReference type="EMBL" id="MCU7551588.1"/>
    </source>
</evidence>
<evidence type="ECO:0000259" key="1">
    <source>
        <dbReference type="Pfam" id="PF09823"/>
    </source>
</evidence>
<accession>A0A9X3BJS0</accession>